<evidence type="ECO:0000313" key="2">
    <source>
        <dbReference type="EnsemblMetazoa" id="CJA36575.1"/>
    </source>
</evidence>
<evidence type="ECO:0000313" key="3">
    <source>
        <dbReference type="Proteomes" id="UP000005237"/>
    </source>
</evidence>
<dbReference type="SMART" id="SM00034">
    <property type="entry name" value="CLECT"/>
    <property type="match status" value="1"/>
</dbReference>
<dbReference type="InterPro" id="IPR016186">
    <property type="entry name" value="C-type_lectin-like/link_sf"/>
</dbReference>
<dbReference type="EnsemblMetazoa" id="CJA36575.1">
    <property type="protein sequence ID" value="CJA36575.1"/>
    <property type="gene ID" value="WBGene00212422"/>
</dbReference>
<reference evidence="2" key="2">
    <citation type="submission" date="2022-06" db="UniProtKB">
        <authorList>
            <consortium name="EnsemblMetazoa"/>
        </authorList>
    </citation>
    <scope>IDENTIFICATION</scope>
    <source>
        <strain evidence="2">DF5081</strain>
    </source>
</reference>
<reference evidence="3" key="1">
    <citation type="submission" date="2010-08" db="EMBL/GenBank/DDBJ databases">
        <authorList>
            <consortium name="Caenorhabditis japonica Sequencing Consortium"/>
            <person name="Wilson R.K."/>
        </authorList>
    </citation>
    <scope>NUCLEOTIDE SEQUENCE [LARGE SCALE GENOMIC DNA]</scope>
    <source>
        <strain evidence="3">DF5081</strain>
    </source>
</reference>
<dbReference type="AlphaFoldDB" id="A0A8R1EJV5"/>
<dbReference type="InterPro" id="IPR016187">
    <property type="entry name" value="CTDL_fold"/>
</dbReference>
<dbReference type="InterPro" id="IPR001304">
    <property type="entry name" value="C-type_lectin-like"/>
</dbReference>
<dbReference type="PANTHER" id="PTHR23124">
    <property type="entry name" value="C-TYPE LECTIN DOMAIN-CONTAINING PROTEIN-RELATED-RELATED"/>
    <property type="match status" value="1"/>
</dbReference>
<feature type="domain" description="C-type lectin" evidence="1">
    <location>
        <begin position="56"/>
        <end position="195"/>
    </location>
</feature>
<proteinExistence type="predicted"/>
<keyword evidence="3" id="KW-1185">Reference proteome</keyword>
<name>A0A8R1EJV5_CAEJA</name>
<evidence type="ECO:0000259" key="1">
    <source>
        <dbReference type="PROSITE" id="PS50041"/>
    </source>
</evidence>
<dbReference type="Gene3D" id="3.10.100.10">
    <property type="entry name" value="Mannose-Binding Protein A, subunit A"/>
    <property type="match status" value="1"/>
</dbReference>
<dbReference type="PROSITE" id="PS50041">
    <property type="entry name" value="C_TYPE_LECTIN_2"/>
    <property type="match status" value="1"/>
</dbReference>
<organism evidence="2 3">
    <name type="scientific">Caenorhabditis japonica</name>
    <dbReference type="NCBI Taxonomy" id="281687"/>
    <lineage>
        <taxon>Eukaryota</taxon>
        <taxon>Metazoa</taxon>
        <taxon>Ecdysozoa</taxon>
        <taxon>Nematoda</taxon>
        <taxon>Chromadorea</taxon>
        <taxon>Rhabditida</taxon>
        <taxon>Rhabditina</taxon>
        <taxon>Rhabditomorpha</taxon>
        <taxon>Rhabditoidea</taxon>
        <taxon>Rhabditidae</taxon>
        <taxon>Peloderinae</taxon>
        <taxon>Caenorhabditis</taxon>
    </lineage>
</organism>
<sequence>MHNSLFDWSEFAEFYTEYIIFVFSTPTGQICTKLVKYKSGRQTTCPKDWKRFERPSGGWCMQVFRQDNTDFFKSIRFCQEKDAVPSGIQNVEERDWITKTATNVIGASSGSIWIGAVRNPQCVGKKLSATCSQKTAFEWGEISVSGTAGFTWLDSSQPDNAHGSTQNCIVLFASAKTVKHKNVDWWPGALDDVSCTPSEWDNPGPRALRGVVCGRFSSDNDN</sequence>
<accession>A0A8R1EJV5</accession>
<dbReference type="Proteomes" id="UP000005237">
    <property type="component" value="Unassembled WGS sequence"/>
</dbReference>
<protein>
    <submittedName>
        <fullName evidence="2">C-type lectin domain-containing protein</fullName>
    </submittedName>
</protein>
<dbReference type="SUPFAM" id="SSF56436">
    <property type="entry name" value="C-type lectin-like"/>
    <property type="match status" value="1"/>
</dbReference>
<dbReference type="CDD" id="cd00037">
    <property type="entry name" value="CLECT"/>
    <property type="match status" value="1"/>
</dbReference>